<organism evidence="5">
    <name type="scientific">Dictyurus purpurascens</name>
    <dbReference type="NCBI Taxonomy" id="189649"/>
    <lineage>
        <taxon>Eukaryota</taxon>
        <taxon>Rhodophyta</taxon>
        <taxon>Florideophyceae</taxon>
        <taxon>Rhodymeniophycidae</taxon>
        <taxon>Ceramiales</taxon>
        <taxon>Dasyaceae</taxon>
        <taxon>Dictyurus</taxon>
    </lineage>
</organism>
<accession>A0A4D6WY02</accession>
<dbReference type="PANTHER" id="PTHR33343:SF1">
    <property type="entry name" value="LARGE RIBOSOMAL SUBUNIT PROTEIN BL35M"/>
    <property type="match status" value="1"/>
</dbReference>
<dbReference type="EMBL" id="MK814652">
    <property type="protein sequence ID" value="QCI06455.1"/>
    <property type="molecule type" value="Genomic_DNA"/>
</dbReference>
<evidence type="ECO:0000256" key="3">
    <source>
        <dbReference type="ARBA" id="ARBA00023274"/>
    </source>
</evidence>
<reference evidence="5" key="2">
    <citation type="submission" date="2019-04" db="EMBL/GenBank/DDBJ databases">
        <authorList>
            <person name="Pasella M."/>
        </authorList>
    </citation>
    <scope>NUCLEOTIDE SEQUENCE</scope>
    <source>
        <strain evidence="5">TZ0704</strain>
    </source>
</reference>
<dbReference type="NCBIfam" id="TIGR00001">
    <property type="entry name" value="rpmI_bact"/>
    <property type="match status" value="1"/>
</dbReference>
<dbReference type="InterPro" id="IPR018265">
    <property type="entry name" value="Ribosomal_bL35_CS"/>
</dbReference>
<evidence type="ECO:0000313" key="5">
    <source>
        <dbReference type="EMBL" id="QCI06455.1"/>
    </source>
</evidence>
<keyword evidence="5" id="KW-0934">Plastid</keyword>
<dbReference type="InterPro" id="IPR037229">
    <property type="entry name" value="Ribosomal_bL35_sf"/>
</dbReference>
<dbReference type="GO" id="GO:0006412">
    <property type="term" value="P:translation"/>
    <property type="evidence" value="ECO:0007669"/>
    <property type="project" value="InterPro"/>
</dbReference>
<dbReference type="InterPro" id="IPR001706">
    <property type="entry name" value="Ribosomal_bL35"/>
</dbReference>
<dbReference type="GO" id="GO:0015934">
    <property type="term" value="C:large ribosomal subunit"/>
    <property type="evidence" value="ECO:0007669"/>
    <property type="project" value="TreeGrafter"/>
</dbReference>
<dbReference type="InterPro" id="IPR021137">
    <property type="entry name" value="Ribosomal_bL35-like"/>
</dbReference>
<keyword evidence="3 4" id="KW-0687">Ribonucleoprotein</keyword>
<sequence>MYKLKTVKSIQKRFKSTSNGKLVRHKALRSHLLEKKSSKRKRQLRQISFINIRDLFNLKNSLPYI</sequence>
<name>A0A4D6WY02_9FLOR</name>
<protein>
    <recommendedName>
        <fullName evidence="4">50S ribosomal protein L35</fullName>
    </recommendedName>
</protein>
<keyword evidence="2 4" id="KW-0689">Ribosomal protein</keyword>
<proteinExistence type="inferred from homology"/>
<dbReference type="Pfam" id="PF01632">
    <property type="entry name" value="Ribosomal_L35p"/>
    <property type="match status" value="1"/>
</dbReference>
<dbReference type="PANTHER" id="PTHR33343">
    <property type="entry name" value="54S RIBOSOMAL PROTEIN BL35M"/>
    <property type="match status" value="1"/>
</dbReference>
<dbReference type="AlphaFoldDB" id="A0A4D6WY02"/>
<geneLocation type="plastid" evidence="5"/>
<dbReference type="FunFam" id="4.10.410.60:FF:000001">
    <property type="entry name" value="50S ribosomal protein L35"/>
    <property type="match status" value="1"/>
</dbReference>
<dbReference type="HAMAP" id="MF_00514">
    <property type="entry name" value="Ribosomal_bL35"/>
    <property type="match status" value="1"/>
</dbReference>
<evidence type="ECO:0000256" key="4">
    <source>
        <dbReference type="RuleBase" id="RU000568"/>
    </source>
</evidence>
<evidence type="ECO:0000256" key="1">
    <source>
        <dbReference type="ARBA" id="ARBA00006598"/>
    </source>
</evidence>
<evidence type="ECO:0000256" key="2">
    <source>
        <dbReference type="ARBA" id="ARBA00022980"/>
    </source>
</evidence>
<dbReference type="GO" id="GO:0003735">
    <property type="term" value="F:structural constituent of ribosome"/>
    <property type="evidence" value="ECO:0007669"/>
    <property type="project" value="InterPro"/>
</dbReference>
<reference evidence="5" key="1">
    <citation type="journal article" date="2019" name="Mol. Phylogenet. Evol.">
        <title>Morphological evolution and classification of the red algal order Ceramiales inferred using plastid phylogenomics.</title>
        <authorList>
            <person name="Diaz-Tapia P."/>
            <person name="Pasella M.M."/>
            <person name="Verbruggen H."/>
            <person name="Maggs C.A."/>
        </authorList>
    </citation>
    <scope>NUCLEOTIDE SEQUENCE</scope>
    <source>
        <strain evidence="5">TZ0704</strain>
    </source>
</reference>
<gene>
    <name evidence="5" type="primary">rpl35</name>
</gene>
<dbReference type="SUPFAM" id="SSF143034">
    <property type="entry name" value="L35p-like"/>
    <property type="match status" value="1"/>
</dbReference>
<dbReference type="PROSITE" id="PS00936">
    <property type="entry name" value="RIBOSOMAL_L35"/>
    <property type="match status" value="1"/>
</dbReference>
<dbReference type="PRINTS" id="PR00064">
    <property type="entry name" value="RIBOSOMALL35"/>
</dbReference>
<comment type="similarity">
    <text evidence="1 4">Belongs to the bacterial ribosomal protein bL35 family.</text>
</comment>
<dbReference type="Gene3D" id="4.10.410.60">
    <property type="match status" value="1"/>
</dbReference>